<evidence type="ECO:0000256" key="11">
    <source>
        <dbReference type="ARBA" id="ARBA00023125"/>
    </source>
</evidence>
<dbReference type="EMBL" id="KC248422">
    <property type="protein sequence ID" value="AGG39822.1"/>
    <property type="molecule type" value="Genomic_DNA"/>
</dbReference>
<dbReference type="GO" id="GO:0016779">
    <property type="term" value="F:nucleotidyltransferase activity"/>
    <property type="evidence" value="ECO:0007669"/>
    <property type="project" value="UniProtKB-KW"/>
</dbReference>
<evidence type="ECO:0000256" key="6">
    <source>
        <dbReference type="ARBA" id="ARBA00022723"/>
    </source>
</evidence>
<dbReference type="SUPFAM" id="SSF52540">
    <property type="entry name" value="P-loop containing nucleoside triphosphate hydrolases"/>
    <property type="match status" value="1"/>
</dbReference>
<reference evidence="13" key="1">
    <citation type="submission" date="2012-11" db="EMBL/GenBank/DDBJ databases">
        <title>Investigation of viruses associated with Diporeia sp. from the Laurentian Great Lakes and Owasco Lake, NY as a potential stressor of declining populations.</title>
        <authorList>
            <person name="Hewson I."/>
            <person name="Rudstam L.G."/>
        </authorList>
    </citation>
    <scope>NUCLEOTIDE SEQUENCE</scope>
    <source>
        <strain evidence="13">LM19063</strain>
    </source>
</reference>
<dbReference type="GO" id="GO:0000166">
    <property type="term" value="F:nucleotide binding"/>
    <property type="evidence" value="ECO:0007669"/>
    <property type="project" value="UniProtKB-KW"/>
</dbReference>
<keyword evidence="4" id="KW-0235">DNA replication</keyword>
<keyword evidence="10" id="KW-0190">Covalent protein-DNA linkage</keyword>
<evidence type="ECO:0000256" key="4">
    <source>
        <dbReference type="ARBA" id="ARBA00022705"/>
    </source>
</evidence>
<evidence type="ECO:0000256" key="3">
    <source>
        <dbReference type="ARBA" id="ARBA00022695"/>
    </source>
</evidence>
<keyword evidence="2" id="KW-0808">Transferase</keyword>
<dbReference type="PROSITE" id="PS52020">
    <property type="entry name" value="CRESS_DNA_REP"/>
    <property type="match status" value="1"/>
</dbReference>
<keyword evidence="9" id="KW-0378">Hydrolase</keyword>
<protein>
    <submittedName>
        <fullName evidence="13">Replication-associated protein</fullName>
    </submittedName>
</protein>
<keyword evidence="7" id="KW-0547">Nucleotide-binding</keyword>
<feature type="domain" description="CRESS-DNA virus Rep endonuclease" evidence="12">
    <location>
        <begin position="3"/>
        <end position="101"/>
    </location>
</feature>
<dbReference type="Gene3D" id="3.40.1310.20">
    <property type="match status" value="1"/>
</dbReference>
<evidence type="ECO:0000259" key="12">
    <source>
        <dbReference type="PROSITE" id="PS52020"/>
    </source>
</evidence>
<dbReference type="GO" id="GO:0046872">
    <property type="term" value="F:metal ion binding"/>
    <property type="evidence" value="ECO:0007669"/>
    <property type="project" value="UniProtKB-KW"/>
</dbReference>
<evidence type="ECO:0000313" key="13">
    <source>
        <dbReference type="EMBL" id="AGG39822.1"/>
    </source>
</evidence>
<dbReference type="GO" id="GO:0003677">
    <property type="term" value="F:DNA binding"/>
    <property type="evidence" value="ECO:0007669"/>
    <property type="project" value="UniProtKB-KW"/>
</dbReference>
<dbReference type="GO" id="GO:0004519">
    <property type="term" value="F:endonuclease activity"/>
    <property type="evidence" value="ECO:0007669"/>
    <property type="project" value="UniProtKB-KW"/>
</dbReference>
<dbReference type="Pfam" id="PF02407">
    <property type="entry name" value="Viral_Rep"/>
    <property type="match status" value="1"/>
</dbReference>
<accession>M1TG61</accession>
<evidence type="ECO:0000256" key="5">
    <source>
        <dbReference type="ARBA" id="ARBA00022722"/>
    </source>
</evidence>
<dbReference type="InterPro" id="IPR027417">
    <property type="entry name" value="P-loop_NTPase"/>
</dbReference>
<dbReference type="InterPro" id="IPR049912">
    <property type="entry name" value="CRESS_DNA_REP"/>
</dbReference>
<keyword evidence="11" id="KW-0238">DNA-binding</keyword>
<keyword evidence="8" id="KW-0255">Endonuclease</keyword>
<organism evidence="13">
    <name type="scientific">Diporeia sp. associated circular virus</name>
    <dbReference type="NCBI Taxonomy" id="1299317"/>
    <lineage>
        <taxon>Viruses</taxon>
    </lineage>
</organism>
<dbReference type="GO" id="GO:0006260">
    <property type="term" value="P:DNA replication"/>
    <property type="evidence" value="ECO:0007669"/>
    <property type="project" value="UniProtKB-KW"/>
</dbReference>
<evidence type="ECO:0000256" key="9">
    <source>
        <dbReference type="ARBA" id="ARBA00022801"/>
    </source>
</evidence>
<dbReference type="GO" id="GO:0016787">
    <property type="term" value="F:hydrolase activity"/>
    <property type="evidence" value="ECO:0007669"/>
    <property type="project" value="UniProtKB-KW"/>
</dbReference>
<sequence length="322" mass="36725">MSNNNITNMCVTINNPMPEDYERLRELSVIARYAVAANEVGESGTPHIQAYVALTRNNKKRWAGWKKALPGAHLEVRVGSEKRASDYCKKGEQPKEEWAQLHELGLNFGLNADVWMETGLLDHRGLDGTLASIGRAMVDGEMFVQEAAMEYPETYIRFHRGLESLEQRVVPERSADTPKEVHVWVGPTGCGKSMHARSLCVDPYVWGPHMKDWFQKYRYQKHVILEEFRGQLPFDFMLILLDRYGMQVMNKGGSVEFLADVIHITSPIHPGWWYSAGSMRAGDDVDQLYRRLTTVNVWDPDTKSWQLDTELFSCASPRDGVC</sequence>
<evidence type="ECO:0000256" key="7">
    <source>
        <dbReference type="ARBA" id="ARBA00022741"/>
    </source>
</evidence>
<evidence type="ECO:0000256" key="10">
    <source>
        <dbReference type="ARBA" id="ARBA00023124"/>
    </source>
</evidence>
<keyword evidence="5" id="KW-0540">Nuclease</keyword>
<comment type="subcellular location">
    <subcellularLocation>
        <location evidence="1">Host nucleus</location>
    </subcellularLocation>
</comment>
<dbReference type="GO" id="GO:0042025">
    <property type="term" value="C:host cell nucleus"/>
    <property type="evidence" value="ECO:0007669"/>
    <property type="project" value="UniProtKB-SubCell"/>
</dbReference>
<evidence type="ECO:0000256" key="8">
    <source>
        <dbReference type="ARBA" id="ARBA00022759"/>
    </source>
</evidence>
<name>M1TG61_9VIRU</name>
<keyword evidence="3" id="KW-0548">Nucleotidyltransferase</keyword>
<evidence type="ECO:0000256" key="2">
    <source>
        <dbReference type="ARBA" id="ARBA00022679"/>
    </source>
</evidence>
<evidence type="ECO:0000256" key="1">
    <source>
        <dbReference type="ARBA" id="ARBA00004147"/>
    </source>
</evidence>
<proteinExistence type="predicted"/>
<keyword evidence="6" id="KW-0479">Metal-binding</keyword>